<dbReference type="Pfam" id="PF15902">
    <property type="entry name" value="Sortilin-Vps10"/>
    <property type="match status" value="1"/>
</dbReference>
<proteinExistence type="predicted"/>
<evidence type="ECO:0000256" key="1">
    <source>
        <dbReference type="ARBA" id="ARBA00022737"/>
    </source>
</evidence>
<dbReference type="GO" id="GO:0010411">
    <property type="term" value="P:xyloglucan metabolic process"/>
    <property type="evidence" value="ECO:0007669"/>
    <property type="project" value="TreeGrafter"/>
</dbReference>
<gene>
    <name evidence="3" type="ORF">FJZ47_16055</name>
</gene>
<keyword evidence="1" id="KW-0677">Repeat</keyword>
<dbReference type="SUPFAM" id="SSF110296">
    <property type="entry name" value="Oligoxyloglucan reducing end-specific cellobiohydrolase"/>
    <property type="match status" value="1"/>
</dbReference>
<dbReference type="CDD" id="cd15482">
    <property type="entry name" value="Sialidase_non-viral"/>
    <property type="match status" value="1"/>
</dbReference>
<dbReference type="InterPro" id="IPR031778">
    <property type="entry name" value="Sortilin_N"/>
</dbReference>
<sequence length="357" mass="38999">MAITLSHGGPTIYRSPAPAKQVLVGTIQGVVCMERDPDGPGWHVAHRALTDKHIHALLIEPDSGTVFAGVNHGTIFASSDGGHTWERRDHGLTQHDVYSLACTRLAGGARLYAGTEPAHLFSSDDLGHHWTELPALRSIDMSQWGFPAPPHIAHTKHITFHPQDPYTLFVGIEQGGLLQSTDNGRTFRVIPGMDDDVHRTVINPLNPDQMYITTGVGMYVTTDGGKTWEQRTDLQHEIGGYPDLLVLHPRQPELLFVASAQKGPGSWFQEHYAGSRISKSTDGGRTWQGVRHGFPDRLRTAFEAMCLEDWGTSFSLFGATATGEVWCSDDGGEHWTEVLSGLAPVSKGNHYAAFVAA</sequence>
<evidence type="ECO:0000259" key="2">
    <source>
        <dbReference type="Pfam" id="PF15902"/>
    </source>
</evidence>
<dbReference type="PANTHER" id="PTHR43739">
    <property type="entry name" value="XYLOGLUCANASE (EUROFUNG)"/>
    <property type="match status" value="1"/>
</dbReference>
<dbReference type="PANTHER" id="PTHR43739:SF5">
    <property type="entry name" value="EXO-ALPHA-SIALIDASE"/>
    <property type="match status" value="1"/>
</dbReference>
<dbReference type="Proteomes" id="UP000712673">
    <property type="component" value="Unassembled WGS sequence"/>
</dbReference>
<accession>A0A938B528</accession>
<reference evidence="3" key="1">
    <citation type="submission" date="2019-03" db="EMBL/GenBank/DDBJ databases">
        <title>Lake Tanganyika Metagenome-Assembled Genomes (MAGs).</title>
        <authorList>
            <person name="Tran P."/>
        </authorList>
    </citation>
    <scope>NUCLEOTIDE SEQUENCE</scope>
    <source>
        <strain evidence="3">K_DeepCast_65m_m2_066</strain>
    </source>
</reference>
<name>A0A938B528_UNCTE</name>
<dbReference type="Gene3D" id="2.130.10.10">
    <property type="entry name" value="YVTN repeat-like/Quinoprotein amine dehydrogenase"/>
    <property type="match status" value="1"/>
</dbReference>
<dbReference type="GO" id="GO:0016787">
    <property type="term" value="F:hydrolase activity"/>
    <property type="evidence" value="ECO:0007669"/>
    <property type="project" value="UniProtKB-KW"/>
</dbReference>
<dbReference type="InterPro" id="IPR052025">
    <property type="entry name" value="Xyloglucanase_GH74"/>
</dbReference>
<keyword evidence="3" id="KW-0378">Hydrolase</keyword>
<dbReference type="AlphaFoldDB" id="A0A938B528"/>
<feature type="domain" description="Sortilin N-terminal" evidence="2">
    <location>
        <begin position="177"/>
        <end position="292"/>
    </location>
</feature>
<dbReference type="EMBL" id="VGLS01000535">
    <property type="protein sequence ID" value="MBM3225298.1"/>
    <property type="molecule type" value="Genomic_DNA"/>
</dbReference>
<organism evidence="3 4">
    <name type="scientific">Tectimicrobiota bacterium</name>
    <dbReference type="NCBI Taxonomy" id="2528274"/>
    <lineage>
        <taxon>Bacteria</taxon>
        <taxon>Pseudomonadati</taxon>
        <taxon>Nitrospinota/Tectimicrobiota group</taxon>
        <taxon>Candidatus Tectimicrobiota</taxon>
    </lineage>
</organism>
<protein>
    <submittedName>
        <fullName evidence="3">Glycosyl hydrolase</fullName>
    </submittedName>
</protein>
<evidence type="ECO:0000313" key="4">
    <source>
        <dbReference type="Proteomes" id="UP000712673"/>
    </source>
</evidence>
<evidence type="ECO:0000313" key="3">
    <source>
        <dbReference type="EMBL" id="MBM3225298.1"/>
    </source>
</evidence>
<dbReference type="InterPro" id="IPR015943">
    <property type="entry name" value="WD40/YVTN_repeat-like_dom_sf"/>
</dbReference>
<comment type="caution">
    <text evidence="3">The sequence shown here is derived from an EMBL/GenBank/DDBJ whole genome shotgun (WGS) entry which is preliminary data.</text>
</comment>